<sequence>MTRDLCGCSLAKNAVFIGIKAYINTNGIYGVSNGAYLHLVRGDTVQLVECSPSNWFESWSSFSGVLIKSD</sequence>
<accession>A0A9D4FMA2</accession>
<evidence type="ECO:0000313" key="1">
    <source>
        <dbReference type="EMBL" id="KAH3800937.1"/>
    </source>
</evidence>
<dbReference type="Proteomes" id="UP000828390">
    <property type="component" value="Unassembled WGS sequence"/>
</dbReference>
<protein>
    <recommendedName>
        <fullName evidence="3">C1q domain-containing protein</fullName>
    </recommendedName>
</protein>
<evidence type="ECO:0008006" key="3">
    <source>
        <dbReference type="Google" id="ProtNLM"/>
    </source>
</evidence>
<dbReference type="SUPFAM" id="SSF49842">
    <property type="entry name" value="TNF-like"/>
    <property type="match status" value="1"/>
</dbReference>
<keyword evidence="2" id="KW-1185">Reference proteome</keyword>
<dbReference type="EMBL" id="JAIWYP010000007">
    <property type="protein sequence ID" value="KAH3800937.1"/>
    <property type="molecule type" value="Genomic_DNA"/>
</dbReference>
<reference evidence="1" key="2">
    <citation type="submission" date="2020-11" db="EMBL/GenBank/DDBJ databases">
        <authorList>
            <person name="McCartney M.A."/>
            <person name="Auch B."/>
            <person name="Kono T."/>
            <person name="Mallez S."/>
            <person name="Becker A."/>
            <person name="Gohl D.M."/>
            <person name="Silverstein K.A.T."/>
            <person name="Koren S."/>
            <person name="Bechman K.B."/>
            <person name="Herman A."/>
            <person name="Abrahante J.E."/>
            <person name="Garbe J."/>
        </authorList>
    </citation>
    <scope>NUCLEOTIDE SEQUENCE</scope>
    <source>
        <strain evidence="1">Duluth1</strain>
        <tissue evidence="1">Whole animal</tissue>
    </source>
</reference>
<dbReference type="InterPro" id="IPR008983">
    <property type="entry name" value="Tumour_necrosis_fac-like_dom"/>
</dbReference>
<proteinExistence type="predicted"/>
<gene>
    <name evidence="1" type="ORF">DPMN_154580</name>
</gene>
<reference evidence="1" key="1">
    <citation type="journal article" date="2019" name="bioRxiv">
        <title>The Genome of the Zebra Mussel, Dreissena polymorpha: A Resource for Invasive Species Research.</title>
        <authorList>
            <person name="McCartney M.A."/>
            <person name="Auch B."/>
            <person name="Kono T."/>
            <person name="Mallez S."/>
            <person name="Zhang Y."/>
            <person name="Obille A."/>
            <person name="Becker A."/>
            <person name="Abrahante J.E."/>
            <person name="Garbe J."/>
            <person name="Badalamenti J.P."/>
            <person name="Herman A."/>
            <person name="Mangelson H."/>
            <person name="Liachko I."/>
            <person name="Sullivan S."/>
            <person name="Sone E.D."/>
            <person name="Koren S."/>
            <person name="Silverstein K.A.T."/>
            <person name="Beckman K.B."/>
            <person name="Gohl D.M."/>
        </authorList>
    </citation>
    <scope>NUCLEOTIDE SEQUENCE</scope>
    <source>
        <strain evidence="1">Duluth1</strain>
        <tissue evidence="1">Whole animal</tissue>
    </source>
</reference>
<comment type="caution">
    <text evidence="1">The sequence shown here is derived from an EMBL/GenBank/DDBJ whole genome shotgun (WGS) entry which is preliminary data.</text>
</comment>
<evidence type="ECO:0000313" key="2">
    <source>
        <dbReference type="Proteomes" id="UP000828390"/>
    </source>
</evidence>
<name>A0A9D4FMA2_DREPO</name>
<dbReference type="AlphaFoldDB" id="A0A9D4FMA2"/>
<organism evidence="1 2">
    <name type="scientific">Dreissena polymorpha</name>
    <name type="common">Zebra mussel</name>
    <name type="synonym">Mytilus polymorpha</name>
    <dbReference type="NCBI Taxonomy" id="45954"/>
    <lineage>
        <taxon>Eukaryota</taxon>
        <taxon>Metazoa</taxon>
        <taxon>Spiralia</taxon>
        <taxon>Lophotrochozoa</taxon>
        <taxon>Mollusca</taxon>
        <taxon>Bivalvia</taxon>
        <taxon>Autobranchia</taxon>
        <taxon>Heteroconchia</taxon>
        <taxon>Euheterodonta</taxon>
        <taxon>Imparidentia</taxon>
        <taxon>Neoheterodontei</taxon>
        <taxon>Myida</taxon>
        <taxon>Dreissenoidea</taxon>
        <taxon>Dreissenidae</taxon>
        <taxon>Dreissena</taxon>
    </lineage>
</organism>